<dbReference type="GO" id="GO:0030170">
    <property type="term" value="F:pyridoxal phosphate binding"/>
    <property type="evidence" value="ECO:0007669"/>
    <property type="project" value="InterPro"/>
</dbReference>
<protein>
    <submittedName>
        <fullName evidence="7">PLP-dependent aminotransferase family protein</fullName>
    </submittedName>
</protein>
<dbReference type="InterPro" id="IPR004839">
    <property type="entry name" value="Aminotransferase_I/II_large"/>
</dbReference>
<dbReference type="Gene3D" id="3.90.1150.10">
    <property type="entry name" value="Aspartate Aminotransferase, domain 1"/>
    <property type="match status" value="1"/>
</dbReference>
<feature type="domain" description="HTH gntR-type" evidence="6">
    <location>
        <begin position="23"/>
        <end position="91"/>
    </location>
</feature>
<dbReference type="RefSeq" id="WP_147341410.1">
    <property type="nucleotide sequence ID" value="NZ_QURH01000786.1"/>
</dbReference>
<dbReference type="SUPFAM" id="SSF46785">
    <property type="entry name" value="Winged helix' DNA-binding domain"/>
    <property type="match status" value="1"/>
</dbReference>
<dbReference type="PROSITE" id="PS50949">
    <property type="entry name" value="HTH_GNTR"/>
    <property type="match status" value="1"/>
</dbReference>
<dbReference type="CDD" id="cd07377">
    <property type="entry name" value="WHTH_GntR"/>
    <property type="match status" value="1"/>
</dbReference>
<dbReference type="Gene3D" id="1.10.10.10">
    <property type="entry name" value="Winged helix-like DNA-binding domain superfamily/Winged helix DNA-binding domain"/>
    <property type="match status" value="1"/>
</dbReference>
<dbReference type="InterPro" id="IPR015422">
    <property type="entry name" value="PyrdxlP-dep_Trfase_small"/>
</dbReference>
<evidence type="ECO:0000256" key="4">
    <source>
        <dbReference type="ARBA" id="ARBA00023125"/>
    </source>
</evidence>
<keyword evidence="8" id="KW-1185">Reference proteome</keyword>
<gene>
    <name evidence="7" type="ORF">DZF91_27390</name>
</gene>
<dbReference type="InterPro" id="IPR051446">
    <property type="entry name" value="HTH_trans_reg/aminotransferase"/>
</dbReference>
<proteinExistence type="inferred from homology"/>
<evidence type="ECO:0000256" key="1">
    <source>
        <dbReference type="ARBA" id="ARBA00005384"/>
    </source>
</evidence>
<evidence type="ECO:0000256" key="5">
    <source>
        <dbReference type="ARBA" id="ARBA00023163"/>
    </source>
</evidence>
<dbReference type="AlphaFoldDB" id="A0A372JF70"/>
<feature type="non-terminal residue" evidence="7">
    <location>
        <position position="425"/>
    </location>
</feature>
<dbReference type="SMART" id="SM00345">
    <property type="entry name" value="HTH_GNTR"/>
    <property type="match status" value="1"/>
</dbReference>
<dbReference type="GO" id="GO:0003700">
    <property type="term" value="F:DNA-binding transcription factor activity"/>
    <property type="evidence" value="ECO:0007669"/>
    <property type="project" value="InterPro"/>
</dbReference>
<keyword evidence="5" id="KW-0804">Transcription</keyword>
<dbReference type="GO" id="GO:0008483">
    <property type="term" value="F:transaminase activity"/>
    <property type="evidence" value="ECO:0007669"/>
    <property type="project" value="UniProtKB-KW"/>
</dbReference>
<dbReference type="PRINTS" id="PR00035">
    <property type="entry name" value="HTHGNTR"/>
</dbReference>
<dbReference type="Proteomes" id="UP000261811">
    <property type="component" value="Unassembled WGS sequence"/>
</dbReference>
<dbReference type="CDD" id="cd00609">
    <property type="entry name" value="AAT_like"/>
    <property type="match status" value="1"/>
</dbReference>
<evidence type="ECO:0000256" key="3">
    <source>
        <dbReference type="ARBA" id="ARBA00023015"/>
    </source>
</evidence>
<keyword evidence="3" id="KW-0805">Transcription regulation</keyword>
<dbReference type="PANTHER" id="PTHR46577:SF1">
    <property type="entry name" value="HTH-TYPE TRANSCRIPTIONAL REGULATORY PROTEIN GABR"/>
    <property type="match status" value="1"/>
</dbReference>
<comment type="similarity">
    <text evidence="1">In the C-terminal section; belongs to the class-I pyridoxal-phosphate-dependent aminotransferase family.</text>
</comment>
<dbReference type="OrthoDB" id="199743at2"/>
<dbReference type="InterPro" id="IPR036388">
    <property type="entry name" value="WH-like_DNA-bd_sf"/>
</dbReference>
<dbReference type="InterPro" id="IPR036390">
    <property type="entry name" value="WH_DNA-bd_sf"/>
</dbReference>
<evidence type="ECO:0000313" key="7">
    <source>
        <dbReference type="EMBL" id="RFU38494.1"/>
    </source>
</evidence>
<dbReference type="Pfam" id="PF00155">
    <property type="entry name" value="Aminotran_1_2"/>
    <property type="match status" value="1"/>
</dbReference>
<dbReference type="Pfam" id="PF00392">
    <property type="entry name" value="GntR"/>
    <property type="match status" value="1"/>
</dbReference>
<keyword evidence="2" id="KW-0663">Pyridoxal phosphate</keyword>
<dbReference type="Gene3D" id="3.40.640.10">
    <property type="entry name" value="Type I PLP-dependent aspartate aminotransferase-like (Major domain)"/>
    <property type="match status" value="1"/>
</dbReference>
<name>A0A372JF70_9ACTN</name>
<dbReference type="EMBL" id="QURH01000786">
    <property type="protein sequence ID" value="RFU38494.1"/>
    <property type="molecule type" value="Genomic_DNA"/>
</dbReference>
<accession>A0A372JF70</accession>
<dbReference type="InterPro" id="IPR015424">
    <property type="entry name" value="PyrdxlP-dep_Trfase"/>
</dbReference>
<keyword evidence="4" id="KW-0238">DNA-binding</keyword>
<reference evidence="7 8" key="1">
    <citation type="submission" date="2018-08" db="EMBL/GenBank/DDBJ databases">
        <title>Actinomadura jelena sp. nov., a novel Actinomycete isolated from soil in Chad.</title>
        <authorList>
            <person name="Shi L."/>
        </authorList>
    </citation>
    <scope>NUCLEOTIDE SEQUENCE [LARGE SCALE GENOMIC DNA]</scope>
    <source>
        <strain evidence="7 8">NEAU-G17</strain>
    </source>
</reference>
<comment type="caution">
    <text evidence="7">The sequence shown here is derived from an EMBL/GenBank/DDBJ whole genome shotgun (WGS) entry which is preliminary data.</text>
</comment>
<keyword evidence="7" id="KW-0032">Aminotransferase</keyword>
<dbReference type="SUPFAM" id="SSF53383">
    <property type="entry name" value="PLP-dependent transferases"/>
    <property type="match status" value="1"/>
</dbReference>
<evidence type="ECO:0000256" key="2">
    <source>
        <dbReference type="ARBA" id="ARBA00022898"/>
    </source>
</evidence>
<sequence>MNGTRYVSGLQLARLLGEVPRERPLYAGLARAVRGLVQDGRLALRTRLPAERDLAAALGVSRTTVTAAYDRLRAEGYVESRQGAGSWTTLPNDGSTALPTPAPSGAVVPRYGMAHAPEPDAGFVDLGCAAPAVPAVFPEAVDAAVAALPRYYGGPGYDPAGLPELREVVAAGYTGRGVPTHPDQIIVTSGAQHALGMLAEMFLTPGDGVLVERPTYPNALDALRRRGARLVPVGVGAGWDIELVAGAMRQAAVRLGYLIPDFQNPTGHLMGDDDRAALVAAARSAGTLLVVDETFAGLALDPAAPEPLPVAAHDRDGRVISIGSVSKLMWGGLRIGWIRASAPVARRIAVARESMDMASPVLDQLIVRELLLRADEVRAERIAALTASRDALVAALRERLPDWTFRVPPGGMSLWADVGGPVAAR</sequence>
<dbReference type="PANTHER" id="PTHR46577">
    <property type="entry name" value="HTH-TYPE TRANSCRIPTIONAL REGULATORY PROTEIN GABR"/>
    <property type="match status" value="1"/>
</dbReference>
<dbReference type="InterPro" id="IPR000524">
    <property type="entry name" value="Tscrpt_reg_HTH_GntR"/>
</dbReference>
<dbReference type="GO" id="GO:0003677">
    <property type="term" value="F:DNA binding"/>
    <property type="evidence" value="ECO:0007669"/>
    <property type="project" value="UniProtKB-KW"/>
</dbReference>
<dbReference type="InterPro" id="IPR015421">
    <property type="entry name" value="PyrdxlP-dep_Trfase_major"/>
</dbReference>
<organism evidence="7 8">
    <name type="scientific">Actinomadura logoneensis</name>
    <dbReference type="NCBI Taxonomy" id="2293572"/>
    <lineage>
        <taxon>Bacteria</taxon>
        <taxon>Bacillati</taxon>
        <taxon>Actinomycetota</taxon>
        <taxon>Actinomycetes</taxon>
        <taxon>Streptosporangiales</taxon>
        <taxon>Thermomonosporaceae</taxon>
        <taxon>Actinomadura</taxon>
    </lineage>
</organism>
<keyword evidence="7" id="KW-0808">Transferase</keyword>
<evidence type="ECO:0000259" key="6">
    <source>
        <dbReference type="PROSITE" id="PS50949"/>
    </source>
</evidence>
<evidence type="ECO:0000313" key="8">
    <source>
        <dbReference type="Proteomes" id="UP000261811"/>
    </source>
</evidence>